<dbReference type="EC" id="4.2.3.-" evidence="1"/>
<keyword evidence="3" id="KW-1185">Reference proteome</keyword>
<dbReference type="PANTHER" id="PTHR35201">
    <property type="entry name" value="TERPENE SYNTHASE"/>
    <property type="match status" value="1"/>
</dbReference>
<evidence type="ECO:0000313" key="2">
    <source>
        <dbReference type="EMBL" id="GGC31452.1"/>
    </source>
</evidence>
<reference evidence="3" key="1">
    <citation type="journal article" date="2019" name="Int. J. Syst. Evol. Microbiol.">
        <title>The Global Catalogue of Microorganisms (GCM) 10K type strain sequencing project: providing services to taxonomists for standard genome sequencing and annotation.</title>
        <authorList>
            <consortium name="The Broad Institute Genomics Platform"/>
            <consortium name="The Broad Institute Genome Sequencing Center for Infectious Disease"/>
            <person name="Wu L."/>
            <person name="Ma J."/>
        </authorList>
    </citation>
    <scope>NUCLEOTIDE SEQUENCE [LARGE SCALE GENOMIC DNA]</scope>
    <source>
        <strain evidence="3">CGMCC 1.12479</strain>
    </source>
</reference>
<dbReference type="SFLD" id="SFLDG01020">
    <property type="entry name" value="Terpene_Cyclase_Like_2"/>
    <property type="match status" value="1"/>
</dbReference>
<dbReference type="Proteomes" id="UP000635885">
    <property type="component" value="Unassembled WGS sequence"/>
</dbReference>
<dbReference type="InterPro" id="IPR008949">
    <property type="entry name" value="Isoprenoid_synthase_dom_sf"/>
</dbReference>
<evidence type="ECO:0000256" key="1">
    <source>
        <dbReference type="RuleBase" id="RU366034"/>
    </source>
</evidence>
<dbReference type="InterPro" id="IPR034686">
    <property type="entry name" value="Terpene_cyclase-like_2"/>
</dbReference>
<organism evidence="2 3">
    <name type="scientific">Belliella aquatica</name>
    <dbReference type="NCBI Taxonomy" id="1323734"/>
    <lineage>
        <taxon>Bacteria</taxon>
        <taxon>Pseudomonadati</taxon>
        <taxon>Bacteroidota</taxon>
        <taxon>Cytophagia</taxon>
        <taxon>Cytophagales</taxon>
        <taxon>Cyclobacteriaceae</taxon>
        <taxon>Belliella</taxon>
    </lineage>
</organism>
<dbReference type="RefSeq" id="WP_188439950.1">
    <property type="nucleotide sequence ID" value="NZ_BMFD01000002.1"/>
</dbReference>
<keyword evidence="1" id="KW-0456">Lyase</keyword>
<dbReference type="SUPFAM" id="SSF48576">
    <property type="entry name" value="Terpenoid synthases"/>
    <property type="match status" value="1"/>
</dbReference>
<name>A0ABQ1M4L9_9BACT</name>
<proteinExistence type="inferred from homology"/>
<comment type="similarity">
    <text evidence="1">Belongs to the terpene synthase family.</text>
</comment>
<comment type="cofactor">
    <cofactor evidence="1">
        <name>Mg(2+)</name>
        <dbReference type="ChEBI" id="CHEBI:18420"/>
    </cofactor>
</comment>
<dbReference type="Gene3D" id="1.10.600.10">
    <property type="entry name" value="Farnesyl Diphosphate Synthase"/>
    <property type="match status" value="1"/>
</dbReference>
<comment type="caution">
    <text evidence="2">The sequence shown here is derived from an EMBL/GenBank/DDBJ whole genome shotgun (WGS) entry which is preliminary data.</text>
</comment>
<keyword evidence="1" id="KW-0460">Magnesium</keyword>
<sequence>MELLYPFESMINPLSDEMDQLTTTWAVHLGLLNSRKQVNTIKQMKIDTFASCLYPHASKKFLLPVTKIYLILFLLDDLTDNRRQAEQNEIKDIHQSFINILYDKASKVESPFSIAFLDFTNQWKKLVNNEEHTEFMNRFKEYIEFQQWELEINNSMEIPPIQEYCFKRPYASGAHLAIYFMKILINFLLQTKEMDICQLHYLESKATTLICLANDIGSFYKELNEDSIHNFLIILMKEHQFSIDELMEIAKQKHTKLLHQFMQLCSINKDKPNLSKYIKALKHMIAGSHYWSTSETIRYHNNLNGNIIEKQ</sequence>
<dbReference type="PANTHER" id="PTHR35201:SF4">
    <property type="entry name" value="BETA-PINACENE SYNTHASE-RELATED"/>
    <property type="match status" value="1"/>
</dbReference>
<keyword evidence="1" id="KW-0479">Metal-binding</keyword>
<gene>
    <name evidence="2" type="ORF">GCM10010993_08000</name>
</gene>
<protein>
    <recommendedName>
        <fullName evidence="1">Terpene synthase</fullName>
        <ecNumber evidence="1">4.2.3.-</ecNumber>
    </recommendedName>
</protein>
<dbReference type="Pfam" id="PF19086">
    <property type="entry name" value="Terpene_syn_C_2"/>
    <property type="match status" value="1"/>
</dbReference>
<evidence type="ECO:0000313" key="3">
    <source>
        <dbReference type="Proteomes" id="UP000635885"/>
    </source>
</evidence>
<dbReference type="EMBL" id="BMFD01000002">
    <property type="protein sequence ID" value="GGC31452.1"/>
    <property type="molecule type" value="Genomic_DNA"/>
</dbReference>
<dbReference type="SFLD" id="SFLDS00005">
    <property type="entry name" value="Isoprenoid_Synthase_Type_I"/>
    <property type="match status" value="1"/>
</dbReference>
<accession>A0ABQ1M4L9</accession>